<comment type="caution">
    <text evidence="1">The sequence shown here is derived from an EMBL/GenBank/DDBJ whole genome shotgun (WGS) entry which is preliminary data.</text>
</comment>
<protein>
    <submittedName>
        <fullName evidence="1">Cat eye syndrome critical region protein 2</fullName>
    </submittedName>
</protein>
<dbReference type="PANTHER" id="PTHR47092">
    <property type="entry name" value="CAT EYE SYNDROME CRITICAL REGION PROTEIN 2"/>
    <property type="match status" value="1"/>
</dbReference>
<reference evidence="1" key="1">
    <citation type="journal article" name="BMC Genomics">
        <title>Long-read sequencing and de novo genome assembly of marine medaka (Oryzias melastigma).</title>
        <authorList>
            <person name="Liang P."/>
            <person name="Saqib H.S.A."/>
            <person name="Ni X."/>
            <person name="Shen Y."/>
        </authorList>
    </citation>
    <scope>NUCLEOTIDE SEQUENCE</scope>
    <source>
        <strain evidence="1">Bigg-433</strain>
    </source>
</reference>
<dbReference type="PANTHER" id="PTHR47092:SF1">
    <property type="entry name" value="CHROMATIN REMODELING REGULATOR CECR2"/>
    <property type="match status" value="1"/>
</dbReference>
<dbReference type="InterPro" id="IPR029614">
    <property type="entry name" value="CECR2"/>
</dbReference>
<evidence type="ECO:0000313" key="2">
    <source>
        <dbReference type="Proteomes" id="UP000646548"/>
    </source>
</evidence>
<name>A0A834FE43_ORYME</name>
<dbReference type="Proteomes" id="UP000646548">
    <property type="component" value="Unassembled WGS sequence"/>
</dbReference>
<accession>A0A834FE43</accession>
<dbReference type="GO" id="GO:0090537">
    <property type="term" value="C:CERF complex"/>
    <property type="evidence" value="ECO:0007669"/>
    <property type="project" value="InterPro"/>
</dbReference>
<dbReference type="GO" id="GO:0006338">
    <property type="term" value="P:chromatin remodeling"/>
    <property type="evidence" value="ECO:0007669"/>
    <property type="project" value="InterPro"/>
</dbReference>
<dbReference type="EMBL" id="WKFB01000216">
    <property type="protein sequence ID" value="KAF6731271.1"/>
    <property type="molecule type" value="Genomic_DNA"/>
</dbReference>
<organism evidence="1 2">
    <name type="scientific">Oryzias melastigma</name>
    <name type="common">Marine medaka</name>
    <dbReference type="NCBI Taxonomy" id="30732"/>
    <lineage>
        <taxon>Eukaryota</taxon>
        <taxon>Metazoa</taxon>
        <taxon>Chordata</taxon>
        <taxon>Craniata</taxon>
        <taxon>Vertebrata</taxon>
        <taxon>Euteleostomi</taxon>
        <taxon>Actinopterygii</taxon>
        <taxon>Neopterygii</taxon>
        <taxon>Teleostei</taxon>
        <taxon>Neoteleostei</taxon>
        <taxon>Acanthomorphata</taxon>
        <taxon>Ovalentaria</taxon>
        <taxon>Atherinomorphae</taxon>
        <taxon>Beloniformes</taxon>
        <taxon>Adrianichthyidae</taxon>
        <taxon>Oryziinae</taxon>
        <taxon>Oryzias</taxon>
    </lineage>
</organism>
<dbReference type="AlphaFoldDB" id="A0A834FE43"/>
<proteinExistence type="predicted"/>
<dbReference type="GO" id="GO:0007338">
    <property type="term" value="P:single fertilization"/>
    <property type="evidence" value="ECO:0007669"/>
    <property type="project" value="TreeGrafter"/>
</dbReference>
<evidence type="ECO:0000313" key="1">
    <source>
        <dbReference type="EMBL" id="KAF6731271.1"/>
    </source>
</evidence>
<sequence length="277" mass="31696">MSPGCRVSVEEIQSWWEVPAIAHFCSLFRTAFRLPDFEIEELEKAVSEQDLDFLGHLVTRLLQGCYQRTDITPQTFSGYLDDIISYRWELEEGKPNPLREGPFETLLPRTQVELLHRLCDYRLDAADVFDLLKGLDADSLRVEPLGQDGEGALYWYFYWHPNVQGGARILQNNQVFVLLCISETESEDAEDKSENGLDDFPPSPAGERGAWSLVCDTEEQWMELAESLKDKTSPQDRHLHRVISQNFLPEISSMIEHKNVKVAAAWLNCLTPPPPWG</sequence>
<gene>
    <name evidence="1" type="ORF">FQA47_008947</name>
</gene>